<dbReference type="PROSITE" id="PS51273">
    <property type="entry name" value="GATASE_TYPE_1"/>
    <property type="match status" value="1"/>
</dbReference>
<dbReference type="InterPro" id="IPR017926">
    <property type="entry name" value="GATASE"/>
</dbReference>
<keyword evidence="4" id="KW-1185">Reference proteome</keyword>
<evidence type="ECO:0000259" key="2">
    <source>
        <dbReference type="Pfam" id="PF00117"/>
    </source>
</evidence>
<sequence length="200" mass="22736">MLLLIDNFDSFSHILADLIRQTGEELKLLRNDCSWEEIQALDFKGLILSPGPETPSKAGNLMKILKEFHQQVPILGVCLGHQAIGEFFGARLVKNQKPTHGKVYTVYQSKNHPVLKEIPEHFSVTRYHSLQLTDLPDCLEPVLKTQSGEIMALVHRNLPILGIQYHPEALLTEHGLQLIQNWLHWSAISSIKPISTKEFY</sequence>
<reference evidence="4" key="1">
    <citation type="submission" date="2016-10" db="EMBL/GenBank/DDBJ databases">
        <authorList>
            <person name="Varghese N."/>
            <person name="Submissions S."/>
        </authorList>
    </citation>
    <scope>NUCLEOTIDE SEQUENCE [LARGE SCALE GENOMIC DNA]</scope>
    <source>
        <strain evidence="4">DSM 19315</strain>
    </source>
</reference>
<dbReference type="AlphaFoldDB" id="A0A1I2W3Q2"/>
<dbReference type="Proteomes" id="UP000199642">
    <property type="component" value="Unassembled WGS sequence"/>
</dbReference>
<dbReference type="CDD" id="cd01743">
    <property type="entry name" value="GATase1_Anthranilate_Synthase"/>
    <property type="match status" value="1"/>
</dbReference>
<dbReference type="GO" id="GO:0004049">
    <property type="term" value="F:anthranilate synthase activity"/>
    <property type="evidence" value="ECO:0007669"/>
    <property type="project" value="TreeGrafter"/>
</dbReference>
<dbReference type="PRINTS" id="PR00096">
    <property type="entry name" value="GATASE"/>
</dbReference>
<dbReference type="PRINTS" id="PR00099">
    <property type="entry name" value="CPSGATASE"/>
</dbReference>
<dbReference type="Pfam" id="PF00117">
    <property type="entry name" value="GATase"/>
    <property type="match status" value="1"/>
</dbReference>
<dbReference type="EMBL" id="FOPC01000011">
    <property type="protein sequence ID" value="SFG95247.1"/>
    <property type="molecule type" value="Genomic_DNA"/>
</dbReference>
<protein>
    <submittedName>
        <fullName evidence="3">Anthranilate synthase, component II</fullName>
    </submittedName>
</protein>
<dbReference type="GO" id="GO:0046654">
    <property type="term" value="P:tetrahydrofolate biosynthetic process"/>
    <property type="evidence" value="ECO:0007669"/>
    <property type="project" value="TreeGrafter"/>
</dbReference>
<dbReference type="NCBIfam" id="TIGR00566">
    <property type="entry name" value="trpG_papA"/>
    <property type="match status" value="1"/>
</dbReference>
<dbReference type="Gene3D" id="3.40.50.880">
    <property type="match status" value="1"/>
</dbReference>
<dbReference type="RefSeq" id="WP_092793007.1">
    <property type="nucleotide sequence ID" value="NZ_FOPC01000011.1"/>
</dbReference>
<evidence type="ECO:0000256" key="1">
    <source>
        <dbReference type="ARBA" id="ARBA00022962"/>
    </source>
</evidence>
<dbReference type="OrthoDB" id="9786812at2"/>
<dbReference type="InterPro" id="IPR050472">
    <property type="entry name" value="Anth_synth/Amidotransfase"/>
</dbReference>
<dbReference type="SUPFAM" id="SSF52317">
    <property type="entry name" value="Class I glutamine amidotransferase-like"/>
    <property type="match status" value="1"/>
</dbReference>
<name>A0A1I2W3Q2_9BACT</name>
<dbReference type="InterPro" id="IPR006221">
    <property type="entry name" value="TrpG/PapA_dom"/>
</dbReference>
<dbReference type="STRING" id="435880.SAMN04487988_11194"/>
<organism evidence="3 4">
    <name type="scientific">Algoriphagus hitonicola</name>
    <dbReference type="NCBI Taxonomy" id="435880"/>
    <lineage>
        <taxon>Bacteria</taxon>
        <taxon>Pseudomonadati</taxon>
        <taxon>Bacteroidota</taxon>
        <taxon>Cytophagia</taxon>
        <taxon>Cytophagales</taxon>
        <taxon>Cyclobacteriaceae</taxon>
        <taxon>Algoriphagus</taxon>
    </lineage>
</organism>
<dbReference type="PANTHER" id="PTHR43418:SF4">
    <property type="entry name" value="MULTIFUNCTIONAL TRYPTOPHAN BIOSYNTHESIS PROTEIN"/>
    <property type="match status" value="1"/>
</dbReference>
<evidence type="ECO:0000313" key="3">
    <source>
        <dbReference type="EMBL" id="SFG95247.1"/>
    </source>
</evidence>
<evidence type="ECO:0000313" key="4">
    <source>
        <dbReference type="Proteomes" id="UP000199642"/>
    </source>
</evidence>
<feature type="domain" description="Glutamine amidotransferase" evidence="2">
    <location>
        <begin position="3"/>
        <end position="183"/>
    </location>
</feature>
<dbReference type="PANTHER" id="PTHR43418">
    <property type="entry name" value="MULTIFUNCTIONAL TRYPTOPHAN BIOSYNTHESIS PROTEIN-RELATED"/>
    <property type="match status" value="1"/>
</dbReference>
<dbReference type="GO" id="GO:0000162">
    <property type="term" value="P:L-tryptophan biosynthetic process"/>
    <property type="evidence" value="ECO:0007669"/>
    <property type="project" value="TreeGrafter"/>
</dbReference>
<gene>
    <name evidence="3" type="ORF">SAMN04487988_11194</name>
</gene>
<dbReference type="PRINTS" id="PR00097">
    <property type="entry name" value="ANTSNTHASEII"/>
</dbReference>
<dbReference type="FunFam" id="3.40.50.880:FF:000003">
    <property type="entry name" value="Anthranilate synthase component II"/>
    <property type="match status" value="1"/>
</dbReference>
<dbReference type="GO" id="GO:0046820">
    <property type="term" value="F:4-amino-4-deoxychorismate synthase activity"/>
    <property type="evidence" value="ECO:0007669"/>
    <property type="project" value="TreeGrafter"/>
</dbReference>
<accession>A0A1I2W3Q2</accession>
<dbReference type="InterPro" id="IPR029062">
    <property type="entry name" value="Class_I_gatase-like"/>
</dbReference>
<keyword evidence="1" id="KW-0315">Glutamine amidotransferase</keyword>
<proteinExistence type="predicted"/>
<dbReference type="GO" id="GO:0005829">
    <property type="term" value="C:cytosol"/>
    <property type="evidence" value="ECO:0007669"/>
    <property type="project" value="TreeGrafter"/>
</dbReference>